<reference evidence="8" key="1">
    <citation type="journal article" date="2011" name="Genome Res.">
        <title>Phylogeny-wide analysis of social amoeba genomes highlights ancient origins for complex intercellular communication.</title>
        <authorList>
            <person name="Heidel A.J."/>
            <person name="Lawal H.M."/>
            <person name="Felder M."/>
            <person name="Schilde C."/>
            <person name="Helps N.R."/>
            <person name="Tunggal B."/>
            <person name="Rivero F."/>
            <person name="John U."/>
            <person name="Schleicher M."/>
            <person name="Eichinger L."/>
            <person name="Platzer M."/>
            <person name="Noegel A.A."/>
            <person name="Schaap P."/>
            <person name="Gloeckner G."/>
        </authorList>
    </citation>
    <scope>NUCLEOTIDE SEQUENCE [LARGE SCALE GENOMIC DNA]</scope>
    <source>
        <strain evidence="8">SH3</strain>
    </source>
</reference>
<keyword evidence="8" id="KW-1185">Reference proteome</keyword>
<dbReference type="InterPro" id="IPR001976">
    <property type="entry name" value="Ribosomal_eS24"/>
</dbReference>
<proteinExistence type="inferred from homology"/>
<organism evidence="7 8">
    <name type="scientific">Cavenderia fasciculata</name>
    <name type="common">Slime mold</name>
    <name type="synonym">Dictyostelium fasciculatum</name>
    <dbReference type="NCBI Taxonomy" id="261658"/>
    <lineage>
        <taxon>Eukaryota</taxon>
        <taxon>Amoebozoa</taxon>
        <taxon>Evosea</taxon>
        <taxon>Eumycetozoa</taxon>
        <taxon>Dictyostelia</taxon>
        <taxon>Acytosteliales</taxon>
        <taxon>Cavenderiaceae</taxon>
        <taxon>Cavenderia</taxon>
    </lineage>
</organism>
<keyword evidence="3 4" id="KW-0687">Ribonucleoprotein</keyword>
<dbReference type="PROSITE" id="PS00529">
    <property type="entry name" value="RIBOSOMAL_S24E"/>
    <property type="match status" value="1"/>
</dbReference>
<evidence type="ECO:0000256" key="1">
    <source>
        <dbReference type="ARBA" id="ARBA00009680"/>
    </source>
</evidence>
<dbReference type="HAMAP" id="MF_00545">
    <property type="entry name" value="Ribosomal_eS24"/>
    <property type="match status" value="1"/>
</dbReference>
<name>F4PGD9_CACFS</name>
<dbReference type="GO" id="GO:0003735">
    <property type="term" value="F:structural constituent of ribosome"/>
    <property type="evidence" value="ECO:0007669"/>
    <property type="project" value="InterPro"/>
</dbReference>
<evidence type="ECO:0000256" key="2">
    <source>
        <dbReference type="ARBA" id="ARBA00022980"/>
    </source>
</evidence>
<dbReference type="OrthoDB" id="10251131at2759"/>
<dbReference type="PANTHER" id="PTHR10496">
    <property type="entry name" value="40S RIBOSOMAL PROTEIN S24"/>
    <property type="match status" value="1"/>
</dbReference>
<protein>
    <recommendedName>
        <fullName evidence="5">40S ribosomal protein S24</fullName>
    </recommendedName>
</protein>
<dbReference type="KEGG" id="dfa:DFA_03017"/>
<dbReference type="InterPro" id="IPR053709">
    <property type="entry name" value="eRP_eS24_sf"/>
</dbReference>
<dbReference type="GO" id="GO:0006412">
    <property type="term" value="P:translation"/>
    <property type="evidence" value="ECO:0007669"/>
    <property type="project" value="InterPro"/>
</dbReference>
<evidence type="ECO:0000313" key="7">
    <source>
        <dbReference type="EMBL" id="EGG24773.1"/>
    </source>
</evidence>
<dbReference type="Gene3D" id="3.30.70.3370">
    <property type="match status" value="1"/>
</dbReference>
<dbReference type="GeneID" id="14877230"/>
<evidence type="ECO:0000256" key="4">
    <source>
        <dbReference type="RuleBase" id="RU004381"/>
    </source>
</evidence>
<evidence type="ECO:0000313" key="8">
    <source>
        <dbReference type="Proteomes" id="UP000007797"/>
    </source>
</evidence>
<feature type="compositionally biased region" description="Basic residues" evidence="6">
    <location>
        <begin position="105"/>
        <end position="125"/>
    </location>
</feature>
<evidence type="ECO:0000256" key="5">
    <source>
        <dbReference type="RuleBase" id="RU004383"/>
    </source>
</evidence>
<dbReference type="SUPFAM" id="SSF54189">
    <property type="entry name" value="Ribosomal proteins S24e, L23 and L15e"/>
    <property type="match status" value="1"/>
</dbReference>
<dbReference type="OMA" id="IRVKKYM"/>
<dbReference type="EMBL" id="GL883006">
    <property type="protein sequence ID" value="EGG24773.1"/>
    <property type="molecule type" value="Genomic_DNA"/>
</dbReference>
<feature type="region of interest" description="Disordered" evidence="6">
    <location>
        <begin position="99"/>
        <end position="125"/>
    </location>
</feature>
<evidence type="ECO:0000256" key="3">
    <source>
        <dbReference type="ARBA" id="ARBA00023274"/>
    </source>
</evidence>
<dbReference type="GO" id="GO:1990904">
    <property type="term" value="C:ribonucleoprotein complex"/>
    <property type="evidence" value="ECO:0007669"/>
    <property type="project" value="UniProtKB-KW"/>
</dbReference>
<evidence type="ECO:0000256" key="6">
    <source>
        <dbReference type="SAM" id="MobiDB-lite"/>
    </source>
</evidence>
<gene>
    <name evidence="7" type="primary">rps24</name>
    <name evidence="7" type="ORF">DFA_03017</name>
</gene>
<dbReference type="InterPro" id="IPR018098">
    <property type="entry name" value="Ribosomal_eS24_CS"/>
</dbReference>
<dbReference type="Pfam" id="PF01282">
    <property type="entry name" value="Ribosomal_S24e"/>
    <property type="match status" value="1"/>
</dbReference>
<dbReference type="Proteomes" id="UP000007797">
    <property type="component" value="Unassembled WGS sequence"/>
</dbReference>
<accession>F4PGD9</accession>
<comment type="similarity">
    <text evidence="1 4">Belongs to the eukaryotic ribosomal protein eS24 family.</text>
</comment>
<dbReference type="AlphaFoldDB" id="F4PGD9"/>
<dbReference type="RefSeq" id="XP_004362624.1">
    <property type="nucleotide sequence ID" value="XM_004362567.1"/>
</dbReference>
<dbReference type="InterPro" id="IPR012678">
    <property type="entry name" value="Ribosomal_uL23/eL15/eS24_sf"/>
</dbReference>
<sequence>MADKSAVVVRTKKIMVNPLLARKQFVVEVLHPNKDRISRADITTAVAKMHTVADAKTIFVYGLQTKFGGGKSTGFGLIYDSLDLAKRFEPKYRLARAGMHTKAVTSRKQRKEKKNRLKKGKTSKK</sequence>
<dbReference type="GO" id="GO:0005840">
    <property type="term" value="C:ribosome"/>
    <property type="evidence" value="ECO:0007669"/>
    <property type="project" value="UniProtKB-KW"/>
</dbReference>
<keyword evidence="2 4" id="KW-0689">Ribosomal protein</keyword>
<dbReference type="STRING" id="1054147.F4PGD9"/>